<evidence type="ECO:0000313" key="1">
    <source>
        <dbReference type="EMBL" id="QJA45279.1"/>
    </source>
</evidence>
<dbReference type="EMBL" id="MT143988">
    <property type="protein sequence ID" value="QJA45279.1"/>
    <property type="molecule type" value="Genomic_DNA"/>
</dbReference>
<reference evidence="1" key="1">
    <citation type="submission" date="2020-03" db="EMBL/GenBank/DDBJ databases">
        <title>The deep terrestrial virosphere.</title>
        <authorList>
            <person name="Holmfeldt K."/>
            <person name="Nilsson E."/>
            <person name="Simone D."/>
            <person name="Lopez-Fernandez M."/>
            <person name="Wu X."/>
            <person name="de Brujin I."/>
            <person name="Lundin D."/>
            <person name="Andersson A."/>
            <person name="Bertilsson S."/>
            <person name="Dopson M."/>
        </authorList>
    </citation>
    <scope>NUCLEOTIDE SEQUENCE</scope>
    <source>
        <strain evidence="1">TM448A00204</strain>
        <strain evidence="2">TM448B00128</strain>
    </source>
</reference>
<gene>
    <name evidence="1" type="ORF">TM448A00204_0024</name>
    <name evidence="2" type="ORF">TM448B00128_0054</name>
</gene>
<dbReference type="AlphaFoldDB" id="A0A6H1ZCU3"/>
<name>A0A6H1ZCU3_9ZZZZ</name>
<proteinExistence type="predicted"/>
<organism evidence="1">
    <name type="scientific">viral metagenome</name>
    <dbReference type="NCBI Taxonomy" id="1070528"/>
    <lineage>
        <taxon>unclassified sequences</taxon>
        <taxon>metagenomes</taxon>
        <taxon>organismal metagenomes</taxon>
    </lineage>
</organism>
<accession>A0A6H1ZCU3</accession>
<sequence>MALQMFKESFVGAYDGVTPPTLLPPGSISDGLNVRKVAIGGGWKPRKGCTVHNTTAIGASSILSLHQYTHPRNSDYHFLGQYNGNLYDATDDPPAADGTTFGTSLVSGLSTSVPGFSTMVDEHFFYADGSTRPIVWGGTTPFCSGFIAHFDIGNTGTPNTYVDYTREVTDERSDTKAILFSDVNDVYYVCSPEIAEVITLDLGSVVNLVASVATVKSWVAGAWADRSATDGTISPAGTTHGQDGSFTWARNATDTMRVIGGIMGYWYQVSWTVAMTASVQIVSCKVVFDATAVTNKWNGVYEYPTGVRFFDASAGEYIDQTGKVLNESTSQYMQIGLMNTADFIYVKAAEPLTGIGFGMVYGYTQAEASKVDSIEVWTGTAWTAGAGIIDETLDSTAAKSFAQSGVIWFNAAALTTAGTPAKRRIFDWDSVPGYWYRLGISVTLTDTDVRIFMLASAMFPDPLAAVKGVIEFKNRLFVWGDPEFPNRLRYSANGRPDCFSGSDSGYTDAFGDMTPITCAKRFHNELMIWKENSVWLLEGYSPQTFGKLCLADTIGLASPKTAVVIETGYPAMKTDEPLSIALWQDTDGVYVLDGRKPKKVSFPVDHYFNTEYTTAIAAASIKNRQSFVDPLKNEYHLLLPASELVYNYIKAEWYPPWERNVDLVCGISLRGTDDRYYTYGGDALGTVYRLENDTTDKAENVASPYYTDVAISHYVKTRAIAQQKPQGISLKFSFRKLWVEAKAASNPTAITTTFFKNMIDIGVALAVPAAIDLEVDDHGLSFDGLDASQEGCVCFALQFALNSADLEMELWSFLYQVDARGEIVL</sequence>
<dbReference type="EMBL" id="MT144590">
    <property type="protein sequence ID" value="QJH93679.1"/>
    <property type="molecule type" value="Genomic_DNA"/>
</dbReference>
<evidence type="ECO:0000313" key="2">
    <source>
        <dbReference type="EMBL" id="QJH93679.1"/>
    </source>
</evidence>
<protein>
    <submittedName>
        <fullName evidence="1">Uncharacterized protein</fullName>
    </submittedName>
</protein>